<organism evidence="1 2">
    <name type="scientific">Opisthorchis viverrini</name>
    <name type="common">Southeast Asian liver fluke</name>
    <dbReference type="NCBI Taxonomy" id="6198"/>
    <lineage>
        <taxon>Eukaryota</taxon>
        <taxon>Metazoa</taxon>
        <taxon>Spiralia</taxon>
        <taxon>Lophotrochozoa</taxon>
        <taxon>Platyhelminthes</taxon>
        <taxon>Trematoda</taxon>
        <taxon>Digenea</taxon>
        <taxon>Opisthorchiida</taxon>
        <taxon>Opisthorchiata</taxon>
        <taxon>Opisthorchiidae</taxon>
        <taxon>Opisthorchis</taxon>
    </lineage>
</organism>
<sequence length="171" mass="19685">MPIESGLNHHDLNAASNKTTGWKLQPKSSIAMYTNDTPVSQNKPLKFQNTSIIRVVDDNHFCKTRMSQIVQTPPVLYKQTATLTHQTDQLAMFHVLAGHQQFECTEQPRPRPTRVRVLPNKIIGDFVAFENFVRLCEFWAPNHTVGVEDPNTEPWVTRRFNNPEYQKEELG</sequence>
<proteinExistence type="predicted"/>
<dbReference type="AlphaFoldDB" id="A0A075AJP9"/>
<dbReference type="Proteomes" id="UP000054324">
    <property type="component" value="Unassembled WGS sequence"/>
</dbReference>
<reference evidence="1 2" key="1">
    <citation type="submission" date="2013-11" db="EMBL/GenBank/DDBJ databases">
        <title>Opisthorchis viverrini - life in the bile duct.</title>
        <authorList>
            <person name="Young N.D."/>
            <person name="Nagarajan N."/>
            <person name="Lin S.J."/>
            <person name="Korhonen P.K."/>
            <person name="Jex A.R."/>
            <person name="Hall R.S."/>
            <person name="Safavi-Hemami H."/>
            <person name="Kaewkong W."/>
            <person name="Bertrand D."/>
            <person name="Gao S."/>
            <person name="Seet Q."/>
            <person name="Wongkham S."/>
            <person name="Teh B.T."/>
            <person name="Wongkham C."/>
            <person name="Intapan P.M."/>
            <person name="Maleewong W."/>
            <person name="Yang X."/>
            <person name="Hu M."/>
            <person name="Wang Z."/>
            <person name="Hofmann A."/>
            <person name="Sternberg P.W."/>
            <person name="Tan P."/>
            <person name="Wang J."/>
            <person name="Gasser R.B."/>
        </authorList>
    </citation>
    <scope>NUCLEOTIDE SEQUENCE [LARGE SCALE GENOMIC DNA]</scope>
</reference>
<keyword evidence="2" id="KW-1185">Reference proteome</keyword>
<evidence type="ECO:0000313" key="1">
    <source>
        <dbReference type="EMBL" id="KER33764.1"/>
    </source>
</evidence>
<dbReference type="RefSeq" id="XP_009162480.1">
    <property type="nucleotide sequence ID" value="XM_009164216.1"/>
</dbReference>
<dbReference type="EMBL" id="KL596622">
    <property type="protein sequence ID" value="KER33764.1"/>
    <property type="molecule type" value="Genomic_DNA"/>
</dbReference>
<dbReference type="CTD" id="20314631"/>
<evidence type="ECO:0000313" key="2">
    <source>
        <dbReference type="Proteomes" id="UP000054324"/>
    </source>
</evidence>
<protein>
    <submittedName>
        <fullName evidence="1">Uncharacterized protein</fullName>
    </submittedName>
</protein>
<dbReference type="KEGG" id="ovi:T265_00443"/>
<name>A0A075AJP9_OPIVI</name>
<dbReference type="GeneID" id="20314631"/>
<accession>A0A075AJP9</accession>
<gene>
    <name evidence="1" type="ORF">T265_00443</name>
</gene>